<evidence type="ECO:0000313" key="2">
    <source>
        <dbReference type="EMBL" id="CAB4580919.1"/>
    </source>
</evidence>
<feature type="region of interest" description="Disordered" evidence="1">
    <location>
        <begin position="30"/>
        <end position="60"/>
    </location>
</feature>
<dbReference type="AlphaFoldDB" id="A0A6J6F033"/>
<dbReference type="EMBL" id="CAEZSR010000153">
    <property type="protein sequence ID" value="CAB4580919.1"/>
    <property type="molecule type" value="Genomic_DNA"/>
</dbReference>
<name>A0A6J6F033_9ZZZZ</name>
<proteinExistence type="predicted"/>
<gene>
    <name evidence="2" type="ORF">UFOPK1493_03071</name>
</gene>
<protein>
    <submittedName>
        <fullName evidence="2">Unannotated protein</fullName>
    </submittedName>
</protein>
<evidence type="ECO:0000256" key="1">
    <source>
        <dbReference type="SAM" id="MobiDB-lite"/>
    </source>
</evidence>
<accession>A0A6J6F033</accession>
<organism evidence="2">
    <name type="scientific">freshwater metagenome</name>
    <dbReference type="NCBI Taxonomy" id="449393"/>
    <lineage>
        <taxon>unclassified sequences</taxon>
        <taxon>metagenomes</taxon>
        <taxon>ecological metagenomes</taxon>
    </lineage>
</organism>
<reference evidence="2" key="1">
    <citation type="submission" date="2020-05" db="EMBL/GenBank/DDBJ databases">
        <authorList>
            <person name="Chiriac C."/>
            <person name="Salcher M."/>
            <person name="Ghai R."/>
            <person name="Kavagutti S V."/>
        </authorList>
    </citation>
    <scope>NUCLEOTIDE SEQUENCE</scope>
</reference>
<sequence>MLAGHSTTTGAGSMPAAVLSSTAMARSRYSSGEWIDSVPSSAEPAVAGRSVAASTKSSSA</sequence>